<dbReference type="GO" id="GO:0046872">
    <property type="term" value="F:metal ion binding"/>
    <property type="evidence" value="ECO:0007669"/>
    <property type="project" value="UniProtKB-KW"/>
</dbReference>
<comment type="caution">
    <text evidence="6">The sequence shown here is derived from an EMBL/GenBank/DDBJ whole genome shotgun (WGS) entry which is preliminary data.</text>
</comment>
<dbReference type="Pfam" id="PF00753">
    <property type="entry name" value="Lactamase_B"/>
    <property type="match status" value="1"/>
</dbReference>
<evidence type="ECO:0000313" key="6">
    <source>
        <dbReference type="EMBL" id="KKN28004.1"/>
    </source>
</evidence>
<sequence>MEIKTLQVGPLETNCYILKSGNDAVVIDPGGDAEIIIESIEKDDLKVVHILNTHGHHDHVLANSEISKYAGQAVKIYPEDAYMLSADQGIFPILSAEKDYPTEDLTDGQKIDFGGTEIEVFHTPGHTKGSVCFLAAGNLFCGDLLFKQSIGRTDLDGSSPEDMVHSLKKVMKLSKEYVVYPGHGGTTTIADEVRDNPFILELNI</sequence>
<dbReference type="Gene3D" id="3.60.15.10">
    <property type="entry name" value="Ribonuclease Z/Hydroxyacylglutathione hydrolase-like"/>
    <property type="match status" value="1"/>
</dbReference>
<gene>
    <name evidence="6" type="ORF">LCGC14_0858840</name>
</gene>
<name>A0A0F9PCW8_9ZZZZ</name>
<comment type="cofactor">
    <cofactor evidence="1">
        <name>Zn(2+)</name>
        <dbReference type="ChEBI" id="CHEBI:29105"/>
    </cofactor>
</comment>
<evidence type="ECO:0000259" key="5">
    <source>
        <dbReference type="SMART" id="SM00849"/>
    </source>
</evidence>
<dbReference type="CDD" id="cd06262">
    <property type="entry name" value="metallo-hydrolase-like_MBL-fold"/>
    <property type="match status" value="1"/>
</dbReference>
<dbReference type="AlphaFoldDB" id="A0A0F9PCW8"/>
<feature type="domain" description="Metallo-beta-lactamase" evidence="5">
    <location>
        <begin position="12"/>
        <end position="183"/>
    </location>
</feature>
<dbReference type="InterPro" id="IPR036866">
    <property type="entry name" value="RibonucZ/Hydroxyglut_hydro"/>
</dbReference>
<keyword evidence="2" id="KW-0479">Metal-binding</keyword>
<protein>
    <recommendedName>
        <fullName evidence="5">Metallo-beta-lactamase domain-containing protein</fullName>
    </recommendedName>
</protein>
<evidence type="ECO:0000256" key="3">
    <source>
        <dbReference type="ARBA" id="ARBA00022801"/>
    </source>
</evidence>
<dbReference type="GO" id="GO:0016787">
    <property type="term" value="F:hydrolase activity"/>
    <property type="evidence" value="ECO:0007669"/>
    <property type="project" value="UniProtKB-KW"/>
</dbReference>
<accession>A0A0F9PCW8</accession>
<organism evidence="6">
    <name type="scientific">marine sediment metagenome</name>
    <dbReference type="NCBI Taxonomy" id="412755"/>
    <lineage>
        <taxon>unclassified sequences</taxon>
        <taxon>metagenomes</taxon>
        <taxon>ecological metagenomes</taxon>
    </lineage>
</organism>
<dbReference type="PANTHER" id="PTHR46233:SF3">
    <property type="entry name" value="HYDROXYACYLGLUTATHIONE HYDROLASE GLOC"/>
    <property type="match status" value="1"/>
</dbReference>
<dbReference type="SMART" id="SM00849">
    <property type="entry name" value="Lactamase_B"/>
    <property type="match status" value="1"/>
</dbReference>
<dbReference type="SUPFAM" id="SSF56281">
    <property type="entry name" value="Metallo-hydrolase/oxidoreductase"/>
    <property type="match status" value="1"/>
</dbReference>
<evidence type="ECO:0000256" key="2">
    <source>
        <dbReference type="ARBA" id="ARBA00022723"/>
    </source>
</evidence>
<evidence type="ECO:0000256" key="1">
    <source>
        <dbReference type="ARBA" id="ARBA00001947"/>
    </source>
</evidence>
<dbReference type="InterPro" id="IPR051453">
    <property type="entry name" value="MBL_Glyoxalase_II"/>
</dbReference>
<dbReference type="InterPro" id="IPR001279">
    <property type="entry name" value="Metallo-B-lactamas"/>
</dbReference>
<keyword evidence="3" id="KW-0378">Hydrolase</keyword>
<keyword evidence="4" id="KW-0862">Zinc</keyword>
<dbReference type="PANTHER" id="PTHR46233">
    <property type="entry name" value="HYDROXYACYLGLUTATHIONE HYDROLASE GLOC"/>
    <property type="match status" value="1"/>
</dbReference>
<dbReference type="EMBL" id="LAZR01002598">
    <property type="protein sequence ID" value="KKN28004.1"/>
    <property type="molecule type" value="Genomic_DNA"/>
</dbReference>
<reference evidence="6" key="1">
    <citation type="journal article" date="2015" name="Nature">
        <title>Complex archaea that bridge the gap between prokaryotes and eukaryotes.</title>
        <authorList>
            <person name="Spang A."/>
            <person name="Saw J.H."/>
            <person name="Jorgensen S.L."/>
            <person name="Zaremba-Niedzwiedzka K."/>
            <person name="Martijn J."/>
            <person name="Lind A.E."/>
            <person name="van Eijk R."/>
            <person name="Schleper C."/>
            <person name="Guy L."/>
            <person name="Ettema T.J."/>
        </authorList>
    </citation>
    <scope>NUCLEOTIDE SEQUENCE</scope>
</reference>
<evidence type="ECO:0000256" key="4">
    <source>
        <dbReference type="ARBA" id="ARBA00022833"/>
    </source>
</evidence>
<proteinExistence type="predicted"/>